<dbReference type="InterPro" id="IPR035940">
    <property type="entry name" value="CAP_sf"/>
</dbReference>
<evidence type="ECO:0000256" key="1">
    <source>
        <dbReference type="SAM" id="SignalP"/>
    </source>
</evidence>
<keyword evidence="4" id="KW-1185">Reference proteome</keyword>
<feature type="signal peptide" evidence="1">
    <location>
        <begin position="1"/>
        <end position="30"/>
    </location>
</feature>
<dbReference type="CDD" id="cd05380">
    <property type="entry name" value="CAP_euk"/>
    <property type="match status" value="2"/>
</dbReference>
<dbReference type="PRINTS" id="PR00838">
    <property type="entry name" value="V5ALLERGEN"/>
</dbReference>
<dbReference type="InterPro" id="IPR018244">
    <property type="entry name" value="Allrgn_V5/Tpx1_CS"/>
</dbReference>
<evidence type="ECO:0000259" key="2">
    <source>
        <dbReference type="SMART" id="SM00198"/>
    </source>
</evidence>
<sequence>MPAAVGNISVHQMRIPIAVLALGLLSLSDAASYGCQNSESNDEIRDLFLNFHNNARRRVAKGEEPNKQGKLNPAKNMQKLSWNCEMEKKAQDQIKTCSGGLGAFGSWGANTMTMGGSGLSSNPRPFIERVLKMWWGKVQQVGLGPDNKYPGGALYTFGNMVNAETTEIGCAYKVCGGNRMQVYCIYNEIGYMTGMTLYETGPACNTGKDCKHKGSSCDDGLCIKPKEVPDDGKSDECPADSGLTDRIRNKILDVHNELRSLTARGKATDALGGFAPTAAAMKKLVEYHNFLKKYDCSLEKLASAHAKTCKWGHSAANTRPGIGENIYATTNSKADKLKEAESAPRSWFSELAKFGVGQDNVFSMKLLNRPGKVVGHYTQMVWQQTSAIGCGIVNCPTMTYVVCNYKQAGNMLNGLIYEKGDPCSKCPKGDKCAETEEKLCLL</sequence>
<evidence type="ECO:0000313" key="4">
    <source>
        <dbReference type="Proteomes" id="UP000054495"/>
    </source>
</evidence>
<feature type="chain" id="PRO_5002307174" evidence="1">
    <location>
        <begin position="31"/>
        <end position="442"/>
    </location>
</feature>
<name>A0A0D6LMH2_9BILA</name>
<feature type="domain" description="SCP" evidence="2">
    <location>
        <begin position="43"/>
        <end position="194"/>
    </location>
</feature>
<dbReference type="InterPro" id="IPR002413">
    <property type="entry name" value="V5_allergen-like"/>
</dbReference>
<reference evidence="3 4" key="1">
    <citation type="submission" date="2013-05" db="EMBL/GenBank/DDBJ databases">
        <title>Draft genome of the parasitic nematode Anyclostoma ceylanicum.</title>
        <authorList>
            <person name="Mitreva M."/>
        </authorList>
    </citation>
    <scope>NUCLEOTIDE SEQUENCE [LARGE SCALE GENOMIC DNA]</scope>
</reference>
<gene>
    <name evidence="3" type="ORF">ANCCEY_12089</name>
</gene>
<feature type="domain" description="SCP" evidence="2">
    <location>
        <begin position="246"/>
        <end position="413"/>
    </location>
</feature>
<dbReference type="PROSITE" id="PS01009">
    <property type="entry name" value="CRISP_1"/>
    <property type="match status" value="1"/>
</dbReference>
<dbReference type="InterPro" id="IPR001283">
    <property type="entry name" value="CRISP-related"/>
</dbReference>
<protein>
    <submittedName>
        <fullName evidence="3">SCP-like protein</fullName>
    </submittedName>
</protein>
<dbReference type="AlphaFoldDB" id="A0A0D6LMH2"/>
<dbReference type="Pfam" id="PF00188">
    <property type="entry name" value="CAP"/>
    <property type="match status" value="2"/>
</dbReference>
<dbReference type="PRINTS" id="PR00837">
    <property type="entry name" value="V5TPXLIKE"/>
</dbReference>
<proteinExistence type="predicted"/>
<dbReference type="SMART" id="SM00198">
    <property type="entry name" value="SCP"/>
    <property type="match status" value="2"/>
</dbReference>
<organism evidence="3 4">
    <name type="scientific">Ancylostoma ceylanicum</name>
    <dbReference type="NCBI Taxonomy" id="53326"/>
    <lineage>
        <taxon>Eukaryota</taxon>
        <taxon>Metazoa</taxon>
        <taxon>Ecdysozoa</taxon>
        <taxon>Nematoda</taxon>
        <taxon>Chromadorea</taxon>
        <taxon>Rhabditida</taxon>
        <taxon>Rhabditina</taxon>
        <taxon>Rhabditomorpha</taxon>
        <taxon>Strongyloidea</taxon>
        <taxon>Ancylostomatidae</taxon>
        <taxon>Ancylostomatinae</taxon>
        <taxon>Ancylostoma</taxon>
    </lineage>
</organism>
<dbReference type="Gene3D" id="3.40.33.10">
    <property type="entry name" value="CAP"/>
    <property type="match status" value="2"/>
</dbReference>
<dbReference type="PANTHER" id="PTHR10334">
    <property type="entry name" value="CYSTEINE-RICH SECRETORY PROTEIN-RELATED"/>
    <property type="match status" value="1"/>
</dbReference>
<dbReference type="EMBL" id="KE125376">
    <property type="protein sequence ID" value="EPB68822.1"/>
    <property type="molecule type" value="Genomic_DNA"/>
</dbReference>
<evidence type="ECO:0000313" key="3">
    <source>
        <dbReference type="EMBL" id="EPB68822.1"/>
    </source>
</evidence>
<dbReference type="InterPro" id="IPR014044">
    <property type="entry name" value="CAP_dom"/>
</dbReference>
<dbReference type="SUPFAM" id="SSF55797">
    <property type="entry name" value="PR-1-like"/>
    <property type="match status" value="2"/>
</dbReference>
<keyword evidence="1" id="KW-0732">Signal</keyword>
<dbReference type="Proteomes" id="UP000054495">
    <property type="component" value="Unassembled WGS sequence"/>
</dbReference>
<accession>A0A0D6LMH2</accession>
<dbReference type="GO" id="GO:0005576">
    <property type="term" value="C:extracellular region"/>
    <property type="evidence" value="ECO:0007669"/>
    <property type="project" value="InterPro"/>
</dbReference>